<organism evidence="1 2">
    <name type="scientific">Mesorhizobium hawassense</name>
    <dbReference type="NCBI Taxonomy" id="1209954"/>
    <lineage>
        <taxon>Bacteria</taxon>
        <taxon>Pseudomonadati</taxon>
        <taxon>Pseudomonadota</taxon>
        <taxon>Alphaproteobacteria</taxon>
        <taxon>Hyphomicrobiales</taxon>
        <taxon>Phyllobacteriaceae</taxon>
        <taxon>Mesorhizobium</taxon>
    </lineage>
</organism>
<protein>
    <submittedName>
        <fullName evidence="1">Uncharacterized protein</fullName>
    </submittedName>
</protein>
<dbReference type="OrthoDB" id="9816323at2"/>
<keyword evidence="2" id="KW-1185">Reference proteome</keyword>
<dbReference type="Proteomes" id="UP000251558">
    <property type="component" value="Unassembled WGS sequence"/>
</dbReference>
<sequence>MKFGIRRPSLKRSLAARTSVKRMVKQSFGLKAPRGMGWVTDPKRAAYNRVYDRTTVSFWSLLKRLFGGR</sequence>
<reference evidence="2" key="1">
    <citation type="submission" date="2018-06" db="EMBL/GenBank/DDBJ databases">
        <authorList>
            <person name="Helene L.C."/>
            <person name="Dall'Agnol R."/>
            <person name="Delamuta J.R."/>
            <person name="Hungria M."/>
        </authorList>
    </citation>
    <scope>NUCLEOTIDE SEQUENCE [LARGE SCALE GENOMIC DNA]</scope>
    <source>
        <strain evidence="2">AC99b</strain>
    </source>
</reference>
<reference evidence="1 2" key="2">
    <citation type="submission" date="2018-07" db="EMBL/GenBank/DDBJ databases">
        <title>Diversity of Mesorhizobium strains in Brazil.</title>
        <authorList>
            <person name="Helene L.C.F."/>
            <person name="Dall'Agnol R."/>
            <person name="Delamuta J.R.M."/>
            <person name="Hungria M."/>
        </authorList>
    </citation>
    <scope>NUCLEOTIDE SEQUENCE [LARGE SCALE GENOMIC DNA]</scope>
    <source>
        <strain evidence="1 2">AC99b</strain>
    </source>
</reference>
<name>A0A330H9D8_9HYPH</name>
<comment type="caution">
    <text evidence="1">The sequence shown here is derived from an EMBL/GenBank/DDBJ whole genome shotgun (WGS) entry which is preliminary data.</text>
</comment>
<gene>
    <name evidence="1" type="ORF">DPM33_33960</name>
</gene>
<evidence type="ECO:0000313" key="2">
    <source>
        <dbReference type="Proteomes" id="UP000251558"/>
    </source>
</evidence>
<dbReference type="AlphaFoldDB" id="A0A330H9D8"/>
<dbReference type="RefSeq" id="WP_112101716.1">
    <property type="nucleotide sequence ID" value="NZ_QMBP01000031.1"/>
</dbReference>
<dbReference type="EMBL" id="QMBP01000031">
    <property type="protein sequence ID" value="RAZ82954.1"/>
    <property type="molecule type" value="Genomic_DNA"/>
</dbReference>
<evidence type="ECO:0000313" key="1">
    <source>
        <dbReference type="EMBL" id="RAZ82954.1"/>
    </source>
</evidence>
<proteinExistence type="predicted"/>
<accession>A0A330H9D8</accession>